<dbReference type="GO" id="GO:0047632">
    <property type="term" value="F:agmatine deiminase activity"/>
    <property type="evidence" value="ECO:0007669"/>
    <property type="project" value="TreeGrafter"/>
</dbReference>
<evidence type="ECO:0000256" key="1">
    <source>
        <dbReference type="ARBA" id="ARBA00022801"/>
    </source>
</evidence>
<name>A0A975PH28_9BACT</name>
<sequence length="336" mass="37807">MPAEWTRQQAVWLSWPVDDPRHWGGSKRDLIWAKFAEIAAAISRHEPCRINAPAADHNAIRAACNRAKAVPEHIELFDHIHNDVWCRDHGPIFVKHRDTGELAITDWGFNAWGGKFPPYDLDDAIPRRIADTLGLRRFEGGMILEGGAIEINGRGQLLTTEAVLLNPNRNPHLSREQMEQKLRDTLGVSDILWLKQGIEGDDTDGHIDDLARFVNEKTIVACREKDRTSPNHPVLEDNWERLKSFGFDVVEIALPEACEVPGWRLPVLPASYVNFLIVNNGVLVPTFRQARNDDRALGLIRELFPDREVTGIDCLDLVEEGGTLHCISQQQPAAGL</sequence>
<keyword evidence="3" id="KW-1185">Reference proteome</keyword>
<protein>
    <submittedName>
        <fullName evidence="2">Agmatine deiminase family protein</fullName>
    </submittedName>
</protein>
<dbReference type="GO" id="GO:0004668">
    <property type="term" value="F:protein-arginine deiminase activity"/>
    <property type="evidence" value="ECO:0007669"/>
    <property type="project" value="InterPro"/>
</dbReference>
<keyword evidence="1" id="KW-0378">Hydrolase</keyword>
<dbReference type="InterPro" id="IPR007466">
    <property type="entry name" value="Peptidyl-Arg-deiminase_porph"/>
</dbReference>
<dbReference type="AlphaFoldDB" id="A0A975PH28"/>
<dbReference type="Gene3D" id="3.75.10.10">
    <property type="entry name" value="L-arginine/glycine Amidinotransferase, Chain A"/>
    <property type="match status" value="1"/>
</dbReference>
<evidence type="ECO:0000313" key="3">
    <source>
        <dbReference type="Proteomes" id="UP000676169"/>
    </source>
</evidence>
<dbReference type="SUPFAM" id="SSF55909">
    <property type="entry name" value="Pentein"/>
    <property type="match status" value="1"/>
</dbReference>
<dbReference type="Proteomes" id="UP000676169">
    <property type="component" value="Chromosome"/>
</dbReference>
<dbReference type="PANTHER" id="PTHR31377">
    <property type="entry name" value="AGMATINE DEIMINASE-RELATED"/>
    <property type="match status" value="1"/>
</dbReference>
<organism evidence="2 3">
    <name type="scientific">Luteolibacter ambystomatis</name>
    <dbReference type="NCBI Taxonomy" id="2824561"/>
    <lineage>
        <taxon>Bacteria</taxon>
        <taxon>Pseudomonadati</taxon>
        <taxon>Verrucomicrobiota</taxon>
        <taxon>Verrucomicrobiia</taxon>
        <taxon>Verrucomicrobiales</taxon>
        <taxon>Verrucomicrobiaceae</taxon>
        <taxon>Luteolibacter</taxon>
    </lineage>
</organism>
<dbReference type="GO" id="GO:0009446">
    <property type="term" value="P:putrescine biosynthetic process"/>
    <property type="evidence" value="ECO:0007669"/>
    <property type="project" value="InterPro"/>
</dbReference>
<evidence type="ECO:0000313" key="2">
    <source>
        <dbReference type="EMBL" id="QUE53348.1"/>
    </source>
</evidence>
<reference evidence="2" key="1">
    <citation type="submission" date="2021-04" db="EMBL/GenBank/DDBJ databases">
        <title>Luteolibacter sp. 32A isolated from the skin of an Anderson's salamander (Ambystoma andersonii).</title>
        <authorList>
            <person name="Spergser J."/>
            <person name="Busse H.-J."/>
        </authorList>
    </citation>
    <scope>NUCLEOTIDE SEQUENCE</scope>
    <source>
        <strain evidence="2">32A</strain>
    </source>
</reference>
<dbReference type="EMBL" id="CP073100">
    <property type="protein sequence ID" value="QUE53348.1"/>
    <property type="molecule type" value="Genomic_DNA"/>
</dbReference>
<gene>
    <name evidence="2" type="ORF">KBB96_19300</name>
</gene>
<dbReference type="Pfam" id="PF04371">
    <property type="entry name" value="PAD_porph"/>
    <property type="match status" value="1"/>
</dbReference>
<dbReference type="PANTHER" id="PTHR31377:SF0">
    <property type="entry name" value="AGMATINE DEIMINASE-RELATED"/>
    <property type="match status" value="1"/>
</dbReference>
<proteinExistence type="predicted"/>
<dbReference type="KEGG" id="lamb:KBB96_19300"/>
<accession>A0A975PH28</accession>